<name>A0A1M5A972_9GAMM</name>
<protein>
    <submittedName>
        <fullName evidence="2">Thiamine kinase</fullName>
    </submittedName>
</protein>
<organism evidence="2 3">
    <name type="scientific">Microbulbifer donghaiensis</name>
    <dbReference type="NCBI Taxonomy" id="494016"/>
    <lineage>
        <taxon>Bacteria</taxon>
        <taxon>Pseudomonadati</taxon>
        <taxon>Pseudomonadota</taxon>
        <taxon>Gammaproteobacteria</taxon>
        <taxon>Cellvibrionales</taxon>
        <taxon>Microbulbiferaceae</taxon>
        <taxon>Microbulbifer</taxon>
    </lineage>
</organism>
<keyword evidence="3" id="KW-1185">Reference proteome</keyword>
<sequence length="292" mass="32898">MSTSPTDIVPADWPHWSVFEPAVVQPLPGGLTNQSYLIVAGKEKWVLRKNSAISDALDLNRSAEVAALSHADKAGLCAPLIYCDPNHQYLVTRFVEGKPWRASGNGELKQLARLLRRIHALPAIDARLDAGAKAASYWQSIDERADFCEPLRALAQQAPQYIAAALDMSTGACLCHNDLLASNLIAGEDGNLYAVDWEYTAMGDPFYELAVIVEEYRLNKQRQQLLLAEYLNRPLSRQDWRRLDRWRVIYGYLTLLWYAVQWCTGAMHEPQINDEIRNRISSLSMRVSAIRG</sequence>
<dbReference type="OrthoDB" id="179763at2"/>
<dbReference type="EMBL" id="FQVA01000001">
    <property type="protein sequence ID" value="SHF26861.1"/>
    <property type="molecule type" value="Genomic_DNA"/>
</dbReference>
<dbReference type="InterPro" id="IPR011009">
    <property type="entry name" value="Kinase-like_dom_sf"/>
</dbReference>
<dbReference type="SUPFAM" id="SSF56112">
    <property type="entry name" value="Protein kinase-like (PK-like)"/>
    <property type="match status" value="1"/>
</dbReference>
<accession>A0A1M5A972</accession>
<dbReference type="InterPro" id="IPR052077">
    <property type="entry name" value="CcrZ_PhaseVar_Mediator"/>
</dbReference>
<dbReference type="RefSeq" id="WP_073273774.1">
    <property type="nucleotide sequence ID" value="NZ_FQVA01000001.1"/>
</dbReference>
<evidence type="ECO:0000313" key="3">
    <source>
        <dbReference type="Proteomes" id="UP000184170"/>
    </source>
</evidence>
<dbReference type="Gene3D" id="3.90.1200.10">
    <property type="match status" value="1"/>
</dbReference>
<dbReference type="Proteomes" id="UP000184170">
    <property type="component" value="Unassembled WGS sequence"/>
</dbReference>
<dbReference type="GO" id="GO:0016301">
    <property type="term" value="F:kinase activity"/>
    <property type="evidence" value="ECO:0007669"/>
    <property type="project" value="UniProtKB-KW"/>
</dbReference>
<proteinExistence type="predicted"/>
<gene>
    <name evidence="2" type="ORF">SAMN04487965_1790</name>
</gene>
<dbReference type="Pfam" id="PF01636">
    <property type="entry name" value="APH"/>
    <property type="match status" value="1"/>
</dbReference>
<dbReference type="PANTHER" id="PTHR40086:SF1">
    <property type="entry name" value="CELL CYCLE REGULATOR CCRZ"/>
    <property type="match status" value="1"/>
</dbReference>
<dbReference type="STRING" id="494016.SAMN04487965_1790"/>
<keyword evidence="2" id="KW-0808">Transferase</keyword>
<evidence type="ECO:0000313" key="2">
    <source>
        <dbReference type="EMBL" id="SHF26861.1"/>
    </source>
</evidence>
<keyword evidence="2" id="KW-0418">Kinase</keyword>
<feature type="domain" description="Aminoglycoside phosphotransferase" evidence="1">
    <location>
        <begin position="24"/>
        <end position="244"/>
    </location>
</feature>
<dbReference type="PANTHER" id="PTHR40086">
    <property type="entry name" value="PHOSPHOTRANSFERASE YTMP-RELATED"/>
    <property type="match status" value="1"/>
</dbReference>
<evidence type="ECO:0000259" key="1">
    <source>
        <dbReference type="Pfam" id="PF01636"/>
    </source>
</evidence>
<reference evidence="3" key="1">
    <citation type="submission" date="2016-11" db="EMBL/GenBank/DDBJ databases">
        <authorList>
            <person name="Varghese N."/>
            <person name="Submissions S."/>
        </authorList>
    </citation>
    <scope>NUCLEOTIDE SEQUENCE [LARGE SCALE GENOMIC DNA]</scope>
    <source>
        <strain evidence="3">CGMCC 1.7063</strain>
    </source>
</reference>
<dbReference type="CDD" id="cd05151">
    <property type="entry name" value="ChoK-like"/>
    <property type="match status" value="1"/>
</dbReference>
<dbReference type="InterPro" id="IPR002575">
    <property type="entry name" value="Aminoglycoside_PTrfase"/>
</dbReference>
<dbReference type="Gene3D" id="3.30.200.20">
    <property type="entry name" value="Phosphorylase Kinase, domain 1"/>
    <property type="match status" value="1"/>
</dbReference>
<dbReference type="AlphaFoldDB" id="A0A1M5A972"/>